<evidence type="ECO:0000313" key="1">
    <source>
        <dbReference type="EnsemblMetazoa" id="PPA37340.1"/>
    </source>
</evidence>
<evidence type="ECO:0000313" key="2">
    <source>
        <dbReference type="Proteomes" id="UP000005239"/>
    </source>
</evidence>
<protein>
    <submittedName>
        <fullName evidence="1">Uncharacterized protein</fullName>
    </submittedName>
</protein>
<dbReference type="OrthoDB" id="5876883at2759"/>
<dbReference type="EnsemblMetazoa" id="PPA37340.1">
    <property type="protein sequence ID" value="PPA37340.1"/>
    <property type="gene ID" value="WBGene00275709"/>
</dbReference>
<name>A0A2A6BSZ3_PRIPA</name>
<reference evidence="2" key="1">
    <citation type="journal article" date="2008" name="Nat. Genet.">
        <title>The Pristionchus pacificus genome provides a unique perspective on nematode lifestyle and parasitism.</title>
        <authorList>
            <person name="Dieterich C."/>
            <person name="Clifton S.W."/>
            <person name="Schuster L.N."/>
            <person name="Chinwalla A."/>
            <person name="Delehaunty K."/>
            <person name="Dinkelacker I."/>
            <person name="Fulton L."/>
            <person name="Fulton R."/>
            <person name="Godfrey J."/>
            <person name="Minx P."/>
            <person name="Mitreva M."/>
            <person name="Roeseler W."/>
            <person name="Tian H."/>
            <person name="Witte H."/>
            <person name="Yang S.P."/>
            <person name="Wilson R.K."/>
            <person name="Sommer R.J."/>
        </authorList>
    </citation>
    <scope>NUCLEOTIDE SEQUENCE [LARGE SCALE GENOMIC DNA]</scope>
    <source>
        <strain evidence="2">PS312</strain>
    </source>
</reference>
<keyword evidence="2" id="KW-1185">Reference proteome</keyword>
<proteinExistence type="predicted"/>
<organism evidence="1 2">
    <name type="scientific">Pristionchus pacificus</name>
    <name type="common">Parasitic nematode worm</name>
    <dbReference type="NCBI Taxonomy" id="54126"/>
    <lineage>
        <taxon>Eukaryota</taxon>
        <taxon>Metazoa</taxon>
        <taxon>Ecdysozoa</taxon>
        <taxon>Nematoda</taxon>
        <taxon>Chromadorea</taxon>
        <taxon>Rhabditida</taxon>
        <taxon>Rhabditina</taxon>
        <taxon>Diplogasteromorpha</taxon>
        <taxon>Diplogasteroidea</taxon>
        <taxon>Neodiplogasteridae</taxon>
        <taxon>Pristionchus</taxon>
    </lineage>
</organism>
<reference evidence="1" key="2">
    <citation type="submission" date="2022-06" db="UniProtKB">
        <authorList>
            <consortium name="EnsemblMetazoa"/>
        </authorList>
    </citation>
    <scope>IDENTIFICATION</scope>
    <source>
        <strain evidence="1">PS312</strain>
    </source>
</reference>
<accession>A0A8R1YUA0</accession>
<sequence>MDFFAVSAKAVAAVVASSFDPSLDIPVTRDALNFSEKKWADRLIAMLRGAESGELVVCERVEAIKEDGHEEEEEWDFEEPIDQPATNTRHTWTTEMMNEAYAFYRTGQKLRNPGKEGCRSLTSMNKKFRWLKTDQDLRTLVHYGKSGNKPTNRNEQLRLLAEALDEEVTALIDSGAEFHDYNLKEMAIALNEKKKCWPKFTASERWIRQWKSHYRVTGRHITKIVSVKKKKDEGKIKEQVDELRAQVQQIVEEHPDIYIWNCDQTGMVKEAHGKRTLARKGVKQVVCVAQSVGATTSSITLLPIIGMDGYVKPKIFVQLGEPGGKLPKKGCYRDSTLDIAVATSHIMSKLSAIHFYKEVLFSGFVPPKLLLILDSWPAFKDHDAIRLCAPPNSQLFIVNIPPGGTAMCQPADIMCDRILANLKTGQCSTPQRMKVYCEQMEDAARINNCKV</sequence>
<gene>
    <name evidence="1" type="primary">WBGene00275709</name>
</gene>
<dbReference type="Proteomes" id="UP000005239">
    <property type="component" value="Unassembled WGS sequence"/>
</dbReference>
<accession>A0A2A6BSZ3</accession>
<dbReference type="AlphaFoldDB" id="A0A2A6BSZ3"/>